<feature type="domain" description="SMB" evidence="7">
    <location>
        <begin position="53"/>
        <end position="96"/>
    </location>
</feature>
<reference evidence="8 9" key="1">
    <citation type="submission" date="2019-03" db="EMBL/GenBank/DDBJ databases">
        <title>First draft genome of Liparis tanakae, snailfish: a comprehensive survey of snailfish specific genes.</title>
        <authorList>
            <person name="Kim W."/>
            <person name="Song I."/>
            <person name="Jeong J.-H."/>
            <person name="Kim D."/>
            <person name="Kim S."/>
            <person name="Ryu S."/>
            <person name="Song J.Y."/>
            <person name="Lee S.K."/>
        </authorList>
    </citation>
    <scope>NUCLEOTIDE SEQUENCE [LARGE SCALE GENOMIC DNA]</scope>
    <source>
        <tissue evidence="8">Muscle</tissue>
    </source>
</reference>
<dbReference type="FunFam" id="4.10.410.20:FF:000002">
    <property type="entry name" value="Ectonucleotide pyrophosphatase/phosphodiesterase family member 2"/>
    <property type="match status" value="1"/>
</dbReference>
<evidence type="ECO:0000256" key="3">
    <source>
        <dbReference type="ARBA" id="ARBA00022729"/>
    </source>
</evidence>
<dbReference type="SUPFAM" id="SSF90188">
    <property type="entry name" value="Somatomedin B domain"/>
    <property type="match status" value="1"/>
</dbReference>
<dbReference type="InterPro" id="IPR020436">
    <property type="entry name" value="SMB_chordata"/>
</dbReference>
<dbReference type="Proteomes" id="UP000314294">
    <property type="component" value="Unassembled WGS sequence"/>
</dbReference>
<dbReference type="GO" id="GO:0005044">
    <property type="term" value="F:scavenger receptor activity"/>
    <property type="evidence" value="ECO:0007669"/>
    <property type="project" value="InterPro"/>
</dbReference>
<dbReference type="InterPro" id="IPR001212">
    <property type="entry name" value="Somatomedin_B_dom"/>
</dbReference>
<dbReference type="GO" id="GO:0030247">
    <property type="term" value="F:polysaccharide binding"/>
    <property type="evidence" value="ECO:0007669"/>
    <property type="project" value="InterPro"/>
</dbReference>
<organism evidence="8 9">
    <name type="scientific">Liparis tanakae</name>
    <name type="common">Tanaka's snailfish</name>
    <dbReference type="NCBI Taxonomy" id="230148"/>
    <lineage>
        <taxon>Eukaryota</taxon>
        <taxon>Metazoa</taxon>
        <taxon>Chordata</taxon>
        <taxon>Craniata</taxon>
        <taxon>Vertebrata</taxon>
        <taxon>Euteleostomi</taxon>
        <taxon>Actinopterygii</taxon>
        <taxon>Neopterygii</taxon>
        <taxon>Teleostei</taxon>
        <taxon>Neoteleostei</taxon>
        <taxon>Acanthomorphata</taxon>
        <taxon>Eupercaria</taxon>
        <taxon>Perciformes</taxon>
        <taxon>Cottioidei</taxon>
        <taxon>Cottales</taxon>
        <taxon>Liparidae</taxon>
        <taxon>Liparis</taxon>
    </lineage>
</organism>
<gene>
    <name evidence="8" type="primary">Enpp2_4</name>
    <name evidence="8" type="ORF">EYF80_036120</name>
</gene>
<dbReference type="Gene3D" id="4.10.410.20">
    <property type="match status" value="1"/>
</dbReference>
<keyword evidence="3" id="KW-0732">Signal</keyword>
<evidence type="ECO:0000313" key="8">
    <source>
        <dbReference type="EMBL" id="TNN53654.1"/>
    </source>
</evidence>
<sequence>MWIEPFYLDWASVLLSGGPLHPGVSITHAPTYSTGLRSAPQRNMLLQKQYAPTSGSCRSRCFELVELEPPNCRCDNLCKTFNGCCYDFDQLCLRTDYSRSNVRSL</sequence>
<dbReference type="PROSITE" id="PS50958">
    <property type="entry name" value="SMB_2"/>
    <property type="match status" value="1"/>
</dbReference>
<dbReference type="Pfam" id="PF01033">
    <property type="entry name" value="Somatomedin_B"/>
    <property type="match status" value="1"/>
</dbReference>
<comment type="subcellular location">
    <subcellularLocation>
        <location evidence="1">Secreted</location>
    </subcellularLocation>
</comment>
<name>A0A4Z2GLH5_9TELE</name>
<evidence type="ECO:0000313" key="9">
    <source>
        <dbReference type="Proteomes" id="UP000314294"/>
    </source>
</evidence>
<keyword evidence="4" id="KW-0677">Repeat</keyword>
<keyword evidence="6" id="KW-0325">Glycoprotein</keyword>
<keyword evidence="5" id="KW-1015">Disulfide bond</keyword>
<dbReference type="OrthoDB" id="8910517at2759"/>
<accession>A0A4Z2GLH5</accession>
<dbReference type="PROSITE" id="PS00524">
    <property type="entry name" value="SMB_1"/>
    <property type="match status" value="1"/>
</dbReference>
<evidence type="ECO:0000259" key="7">
    <source>
        <dbReference type="PROSITE" id="PS50958"/>
    </source>
</evidence>
<dbReference type="EMBL" id="SRLO01000509">
    <property type="protein sequence ID" value="TNN53654.1"/>
    <property type="molecule type" value="Genomic_DNA"/>
</dbReference>
<keyword evidence="9" id="KW-1185">Reference proteome</keyword>
<proteinExistence type="predicted"/>
<evidence type="ECO:0000256" key="1">
    <source>
        <dbReference type="ARBA" id="ARBA00004613"/>
    </source>
</evidence>
<dbReference type="GO" id="GO:0005576">
    <property type="term" value="C:extracellular region"/>
    <property type="evidence" value="ECO:0007669"/>
    <property type="project" value="UniProtKB-SubCell"/>
</dbReference>
<evidence type="ECO:0000256" key="4">
    <source>
        <dbReference type="ARBA" id="ARBA00022737"/>
    </source>
</evidence>
<evidence type="ECO:0000256" key="2">
    <source>
        <dbReference type="ARBA" id="ARBA00022525"/>
    </source>
</evidence>
<dbReference type="GO" id="GO:0006955">
    <property type="term" value="P:immune response"/>
    <property type="evidence" value="ECO:0007669"/>
    <property type="project" value="InterPro"/>
</dbReference>
<dbReference type="SMART" id="SM00201">
    <property type="entry name" value="SO"/>
    <property type="match status" value="1"/>
</dbReference>
<evidence type="ECO:0000256" key="6">
    <source>
        <dbReference type="ARBA" id="ARBA00023180"/>
    </source>
</evidence>
<dbReference type="PRINTS" id="PR00022">
    <property type="entry name" value="SOMATOMEDINB"/>
</dbReference>
<keyword evidence="2" id="KW-0964">Secreted</keyword>
<protein>
    <submittedName>
        <fullName evidence="8">Ectonucleotide pyrophosphatase/phosphodiesterase family member 2</fullName>
    </submittedName>
</protein>
<dbReference type="InterPro" id="IPR036024">
    <property type="entry name" value="Somatomedin_B-like_dom_sf"/>
</dbReference>
<evidence type="ECO:0000256" key="5">
    <source>
        <dbReference type="ARBA" id="ARBA00023157"/>
    </source>
</evidence>
<comment type="caution">
    <text evidence="8">The sequence shown here is derived from an EMBL/GenBank/DDBJ whole genome shotgun (WGS) entry which is preliminary data.</text>
</comment>
<dbReference type="AlphaFoldDB" id="A0A4Z2GLH5"/>